<dbReference type="OrthoDB" id="1150112at2759"/>
<comment type="caution">
    <text evidence="1">The sequence shown here is derived from an EMBL/GenBank/DDBJ whole genome shotgun (WGS) entry which is preliminary data.</text>
</comment>
<evidence type="ECO:0000313" key="1">
    <source>
        <dbReference type="EMBL" id="KAB2616874.1"/>
    </source>
</evidence>
<organism evidence="1 2">
    <name type="scientific">Pyrus ussuriensis x Pyrus communis</name>
    <dbReference type="NCBI Taxonomy" id="2448454"/>
    <lineage>
        <taxon>Eukaryota</taxon>
        <taxon>Viridiplantae</taxon>
        <taxon>Streptophyta</taxon>
        <taxon>Embryophyta</taxon>
        <taxon>Tracheophyta</taxon>
        <taxon>Spermatophyta</taxon>
        <taxon>Magnoliopsida</taxon>
        <taxon>eudicotyledons</taxon>
        <taxon>Gunneridae</taxon>
        <taxon>Pentapetalae</taxon>
        <taxon>rosids</taxon>
        <taxon>fabids</taxon>
        <taxon>Rosales</taxon>
        <taxon>Rosaceae</taxon>
        <taxon>Amygdaloideae</taxon>
        <taxon>Maleae</taxon>
        <taxon>Pyrus</taxon>
    </lineage>
</organism>
<name>A0A5N5H1C9_9ROSA</name>
<keyword evidence="2" id="KW-1185">Reference proteome</keyword>
<gene>
    <name evidence="1" type="ORF">D8674_012743</name>
</gene>
<reference evidence="1 2" key="3">
    <citation type="submission" date="2019-11" db="EMBL/GenBank/DDBJ databases">
        <title>A de novo genome assembly of a pear dwarfing rootstock.</title>
        <authorList>
            <person name="Wang F."/>
            <person name="Wang J."/>
            <person name="Li S."/>
            <person name="Zhang Y."/>
            <person name="Fang M."/>
            <person name="Ma L."/>
            <person name="Zhao Y."/>
            <person name="Jiang S."/>
        </authorList>
    </citation>
    <scope>NUCLEOTIDE SEQUENCE [LARGE SCALE GENOMIC DNA]</scope>
    <source>
        <strain evidence="1">S2</strain>
        <tissue evidence="1">Leaf</tissue>
    </source>
</reference>
<evidence type="ECO:0000313" key="2">
    <source>
        <dbReference type="Proteomes" id="UP000327157"/>
    </source>
</evidence>
<reference evidence="1 2" key="1">
    <citation type="submission" date="2019-09" db="EMBL/GenBank/DDBJ databases">
        <authorList>
            <person name="Ou C."/>
        </authorList>
    </citation>
    <scope>NUCLEOTIDE SEQUENCE [LARGE SCALE GENOMIC DNA]</scope>
    <source>
        <strain evidence="1">S2</strain>
        <tissue evidence="1">Leaf</tissue>
    </source>
</reference>
<reference evidence="2" key="2">
    <citation type="submission" date="2019-10" db="EMBL/GenBank/DDBJ databases">
        <title>A de novo genome assembly of a pear dwarfing rootstock.</title>
        <authorList>
            <person name="Wang F."/>
            <person name="Wang J."/>
            <person name="Li S."/>
            <person name="Zhang Y."/>
            <person name="Fang M."/>
            <person name="Ma L."/>
            <person name="Zhao Y."/>
            <person name="Jiang S."/>
        </authorList>
    </citation>
    <scope>NUCLEOTIDE SEQUENCE [LARGE SCALE GENOMIC DNA]</scope>
</reference>
<sequence length="146" mass="17524">MKKEPIDKISNRRVCIFTPGWEISVGVKTTDLSQLILKEWKKKKKHEQWRMKKAVEELKPSTTPQIIRIWNKVQQIRKKINSGQTTFLNTFYKHHTRLKVQRLKYKIKYSTSNWSKSIAMRKLSNLKINHENLKHQVQANGWQAWL</sequence>
<dbReference type="EMBL" id="SMOL01000401">
    <property type="protein sequence ID" value="KAB2616874.1"/>
    <property type="molecule type" value="Genomic_DNA"/>
</dbReference>
<dbReference type="Proteomes" id="UP000327157">
    <property type="component" value="Chromosome 15"/>
</dbReference>
<dbReference type="AlphaFoldDB" id="A0A5N5H1C9"/>
<accession>A0A5N5H1C9</accession>
<proteinExistence type="predicted"/>
<protein>
    <submittedName>
        <fullName evidence="1">Uncharacterized protein</fullName>
    </submittedName>
</protein>